<protein>
    <submittedName>
        <fullName evidence="2">(apollo) hypothetical protein</fullName>
    </submittedName>
</protein>
<proteinExistence type="predicted"/>
<keyword evidence="1" id="KW-0175">Coiled coil</keyword>
<sequence>MSKYTIPNLPDPQQVLEDLGNPNVIKCDQQLKLTDADETLQDSYECYKYVKLLQNDLMKQEELNSKLESLNKKLVENIEKMKNQL</sequence>
<keyword evidence="3" id="KW-1185">Reference proteome</keyword>
<accession>A0A8S3XGC7</accession>
<dbReference type="Proteomes" id="UP000691718">
    <property type="component" value="Unassembled WGS sequence"/>
</dbReference>
<name>A0A8S3XGC7_PARAO</name>
<organism evidence="2 3">
    <name type="scientific">Parnassius apollo</name>
    <name type="common">Apollo butterfly</name>
    <name type="synonym">Papilio apollo</name>
    <dbReference type="NCBI Taxonomy" id="110799"/>
    <lineage>
        <taxon>Eukaryota</taxon>
        <taxon>Metazoa</taxon>
        <taxon>Ecdysozoa</taxon>
        <taxon>Arthropoda</taxon>
        <taxon>Hexapoda</taxon>
        <taxon>Insecta</taxon>
        <taxon>Pterygota</taxon>
        <taxon>Neoptera</taxon>
        <taxon>Endopterygota</taxon>
        <taxon>Lepidoptera</taxon>
        <taxon>Glossata</taxon>
        <taxon>Ditrysia</taxon>
        <taxon>Papilionoidea</taxon>
        <taxon>Papilionidae</taxon>
        <taxon>Parnassiinae</taxon>
        <taxon>Parnassini</taxon>
        <taxon>Parnassius</taxon>
        <taxon>Parnassius</taxon>
    </lineage>
</organism>
<dbReference type="AlphaFoldDB" id="A0A8S3XGC7"/>
<comment type="caution">
    <text evidence="2">The sequence shown here is derived from an EMBL/GenBank/DDBJ whole genome shotgun (WGS) entry which is preliminary data.</text>
</comment>
<reference evidence="2" key="1">
    <citation type="submission" date="2021-04" db="EMBL/GenBank/DDBJ databases">
        <authorList>
            <person name="Tunstrom K."/>
        </authorList>
    </citation>
    <scope>NUCLEOTIDE SEQUENCE</scope>
</reference>
<feature type="coiled-coil region" evidence="1">
    <location>
        <begin position="50"/>
        <end position="84"/>
    </location>
</feature>
<dbReference type="EMBL" id="CAJQZP010001146">
    <property type="protein sequence ID" value="CAG5021891.1"/>
    <property type="molecule type" value="Genomic_DNA"/>
</dbReference>
<evidence type="ECO:0000256" key="1">
    <source>
        <dbReference type="SAM" id="Coils"/>
    </source>
</evidence>
<evidence type="ECO:0000313" key="2">
    <source>
        <dbReference type="EMBL" id="CAG5021891.1"/>
    </source>
</evidence>
<evidence type="ECO:0000313" key="3">
    <source>
        <dbReference type="Proteomes" id="UP000691718"/>
    </source>
</evidence>
<gene>
    <name evidence="2" type="ORF">PAPOLLO_LOCUS17634</name>
</gene>